<organism evidence="1">
    <name type="scientific">Salmonella enterica</name>
    <name type="common">Salmonella choleraesuis</name>
    <dbReference type="NCBI Taxonomy" id="28901"/>
    <lineage>
        <taxon>Bacteria</taxon>
        <taxon>Pseudomonadati</taxon>
        <taxon>Pseudomonadota</taxon>
        <taxon>Gammaproteobacteria</taxon>
        <taxon>Enterobacterales</taxon>
        <taxon>Enterobacteriaceae</taxon>
        <taxon>Salmonella</taxon>
    </lineage>
</organism>
<evidence type="ECO:0000313" key="1">
    <source>
        <dbReference type="EMBL" id="HAG5378533.1"/>
    </source>
</evidence>
<sequence>MLITLELLLCDDLRRSLFTVGSMTVERKPALESAVSDYAGLYATTPLGVWVRPYKGRNWLTQSVPSRPFFDFLSGWRHVPDVPRFLDAHYHFVQPSPGAMPEARVNVWIGWPDGADPVAVGSAPPKDDYTALVA</sequence>
<name>A0A765BYH2_SALER</name>
<proteinExistence type="predicted"/>
<reference evidence="1" key="1">
    <citation type="journal article" date="2018" name="Genome Biol.">
        <title>SKESA: strategic k-mer extension for scrupulous assemblies.</title>
        <authorList>
            <person name="Souvorov A."/>
            <person name="Agarwala R."/>
            <person name="Lipman D.J."/>
        </authorList>
    </citation>
    <scope>NUCLEOTIDE SEQUENCE</scope>
    <source>
        <strain evidence="1">MA.CK_05/00002290</strain>
    </source>
</reference>
<protein>
    <submittedName>
        <fullName evidence="1">Uncharacterized protein</fullName>
    </submittedName>
</protein>
<accession>A0A765BYH2</accession>
<dbReference type="AlphaFoldDB" id="A0A765BYH2"/>
<dbReference type="EMBL" id="DAAYQX010000021">
    <property type="protein sequence ID" value="HAG5378533.1"/>
    <property type="molecule type" value="Genomic_DNA"/>
</dbReference>
<gene>
    <name evidence="1" type="ORF">G8P63_004854</name>
</gene>
<reference evidence="1" key="2">
    <citation type="submission" date="2020-02" db="EMBL/GenBank/DDBJ databases">
        <authorList>
            <consortium name="NCBI Pathogen Detection Project"/>
        </authorList>
    </citation>
    <scope>NUCLEOTIDE SEQUENCE</scope>
    <source>
        <strain evidence="1">MA.CK_05/00002290</strain>
    </source>
</reference>
<comment type="caution">
    <text evidence="1">The sequence shown here is derived from an EMBL/GenBank/DDBJ whole genome shotgun (WGS) entry which is preliminary data.</text>
</comment>